<evidence type="ECO:0000256" key="8">
    <source>
        <dbReference type="ARBA" id="ARBA00048679"/>
    </source>
</evidence>
<dbReference type="SMART" id="SM00220">
    <property type="entry name" value="S_TKc"/>
    <property type="match status" value="1"/>
</dbReference>
<dbReference type="PROSITE" id="PS50011">
    <property type="entry name" value="PROTEIN_KINASE_DOM"/>
    <property type="match status" value="1"/>
</dbReference>
<dbReference type="InterPro" id="IPR011009">
    <property type="entry name" value="Kinase-like_dom_sf"/>
</dbReference>
<evidence type="ECO:0000256" key="4">
    <source>
        <dbReference type="ARBA" id="ARBA00022741"/>
    </source>
</evidence>
<dbReference type="Proteomes" id="UP000756132">
    <property type="component" value="Chromosome 4"/>
</dbReference>
<evidence type="ECO:0000256" key="9">
    <source>
        <dbReference type="SAM" id="MobiDB-lite"/>
    </source>
</evidence>
<evidence type="ECO:0000256" key="6">
    <source>
        <dbReference type="ARBA" id="ARBA00022840"/>
    </source>
</evidence>
<reference evidence="11" key="1">
    <citation type="submission" date="2021-12" db="EMBL/GenBank/DDBJ databases">
        <authorList>
            <person name="Zaccaron A."/>
            <person name="Stergiopoulos I."/>
        </authorList>
    </citation>
    <scope>NUCLEOTIDE SEQUENCE</scope>
    <source>
        <strain evidence="11">Race5_Kim</strain>
    </source>
</reference>
<dbReference type="PROSITE" id="PS00108">
    <property type="entry name" value="PROTEIN_KINASE_ST"/>
    <property type="match status" value="1"/>
</dbReference>
<dbReference type="AlphaFoldDB" id="A0A9Q8LEI1"/>
<keyword evidence="12" id="KW-1185">Reference proteome</keyword>
<feature type="region of interest" description="Disordered" evidence="9">
    <location>
        <begin position="150"/>
        <end position="176"/>
    </location>
</feature>
<dbReference type="GeneID" id="71984152"/>
<keyword evidence="4" id="KW-0547">Nucleotide-binding</keyword>
<comment type="catalytic activity">
    <reaction evidence="8">
        <text>L-seryl-[protein] + ATP = O-phospho-L-seryl-[protein] + ADP + H(+)</text>
        <dbReference type="Rhea" id="RHEA:17989"/>
        <dbReference type="Rhea" id="RHEA-COMP:9863"/>
        <dbReference type="Rhea" id="RHEA-COMP:11604"/>
        <dbReference type="ChEBI" id="CHEBI:15378"/>
        <dbReference type="ChEBI" id="CHEBI:29999"/>
        <dbReference type="ChEBI" id="CHEBI:30616"/>
        <dbReference type="ChEBI" id="CHEBI:83421"/>
        <dbReference type="ChEBI" id="CHEBI:456216"/>
        <dbReference type="EC" id="2.7.11.1"/>
    </reaction>
</comment>
<keyword evidence="5 11" id="KW-0418">Kinase</keyword>
<evidence type="ECO:0000313" key="12">
    <source>
        <dbReference type="Proteomes" id="UP000756132"/>
    </source>
</evidence>
<feature type="domain" description="Protein kinase" evidence="10">
    <location>
        <begin position="183"/>
        <end position="463"/>
    </location>
</feature>
<gene>
    <name evidence="11" type="ORF">CLAFUR5_04274</name>
</gene>
<dbReference type="OMA" id="PNYGSPC"/>
<keyword evidence="6" id="KW-0067">ATP-binding</keyword>
<feature type="region of interest" description="Disordered" evidence="9">
    <location>
        <begin position="91"/>
        <end position="134"/>
    </location>
</feature>
<sequence>MYPLPFGGFPGMPFAGRQGPPYGNGMPMAQGMPFGGGFAPGAFGQPRRHPLDDVLRRQDPIFAANRGRRMSMPGGWPHPQQQHPFAGRPWMAGADDPIRNFDPSRTARSARRNPNPLLNAAPPQGRDFDPRKPAQLPERLFNPMRAAPLPRRPARQEAPRVQLTPGVPSLGEPHDKHKALQRYEKIKSLKTGGMSVAINLLRGRADGKLYIEKRISIEGMSGKRAVAELNTLKTVRGHAHLNQLIEHKTLDGRFCSMVLEYCDRGSLQDRMQAVMQAKSMFTEADIWNVLLGVSRALAFLHTGTKAGKTEPVSGWKAIAHLDIKPGNILISAPGGEFGKSRVVLADFGCAVSIEDLQRGRETGRRQPCGTPQWYPPEGIQGQGYGSKTDLYMLGASIHTLCHLRPIPSSTLPNYGSPCGNRYGSDLNRIVQLLTQVNWKERPAARKVAPAALDGLKKSLQQQR</sequence>
<dbReference type="Gene3D" id="1.10.510.10">
    <property type="entry name" value="Transferase(Phosphotransferase) domain 1"/>
    <property type="match status" value="1"/>
</dbReference>
<dbReference type="KEGG" id="ffu:CLAFUR5_04274"/>
<dbReference type="SUPFAM" id="SSF56112">
    <property type="entry name" value="Protein kinase-like (PK-like)"/>
    <property type="match status" value="1"/>
</dbReference>
<dbReference type="OrthoDB" id="310217at2759"/>
<feature type="compositionally biased region" description="Low complexity" evidence="9">
    <location>
        <begin position="112"/>
        <end position="123"/>
    </location>
</feature>
<keyword evidence="3" id="KW-0808">Transferase</keyword>
<dbReference type="InterPro" id="IPR000719">
    <property type="entry name" value="Prot_kinase_dom"/>
</dbReference>
<dbReference type="PANTHER" id="PTHR43671">
    <property type="entry name" value="SERINE/THREONINE-PROTEIN KINASE NEK"/>
    <property type="match status" value="1"/>
</dbReference>
<evidence type="ECO:0000256" key="1">
    <source>
        <dbReference type="ARBA" id="ARBA00012513"/>
    </source>
</evidence>
<evidence type="ECO:0000256" key="2">
    <source>
        <dbReference type="ARBA" id="ARBA00022527"/>
    </source>
</evidence>
<accession>A0A9Q8LEI1</accession>
<reference evidence="11" key="2">
    <citation type="journal article" date="2022" name="Microb. Genom.">
        <title>A chromosome-scale genome assembly of the tomato pathogen Cladosporium fulvum reveals a compartmentalized genome architecture and the presence of a dispensable chromosome.</title>
        <authorList>
            <person name="Zaccaron A.Z."/>
            <person name="Chen L.H."/>
            <person name="Samaras A."/>
            <person name="Stergiopoulos I."/>
        </authorList>
    </citation>
    <scope>NUCLEOTIDE SEQUENCE</scope>
    <source>
        <strain evidence="11">Race5_Kim</strain>
    </source>
</reference>
<comment type="catalytic activity">
    <reaction evidence="7">
        <text>L-threonyl-[protein] + ATP = O-phospho-L-threonyl-[protein] + ADP + H(+)</text>
        <dbReference type="Rhea" id="RHEA:46608"/>
        <dbReference type="Rhea" id="RHEA-COMP:11060"/>
        <dbReference type="Rhea" id="RHEA-COMP:11605"/>
        <dbReference type="ChEBI" id="CHEBI:15378"/>
        <dbReference type="ChEBI" id="CHEBI:30013"/>
        <dbReference type="ChEBI" id="CHEBI:30616"/>
        <dbReference type="ChEBI" id="CHEBI:61977"/>
        <dbReference type="ChEBI" id="CHEBI:456216"/>
        <dbReference type="EC" id="2.7.11.1"/>
    </reaction>
</comment>
<dbReference type="GO" id="GO:0004674">
    <property type="term" value="F:protein serine/threonine kinase activity"/>
    <property type="evidence" value="ECO:0007669"/>
    <property type="project" value="UniProtKB-KW"/>
</dbReference>
<dbReference type="Pfam" id="PF00069">
    <property type="entry name" value="Pkinase"/>
    <property type="match status" value="1"/>
</dbReference>
<dbReference type="EMBL" id="CP090166">
    <property type="protein sequence ID" value="UJO15919.1"/>
    <property type="molecule type" value="Genomic_DNA"/>
</dbReference>
<name>A0A9Q8LEI1_PASFU</name>
<evidence type="ECO:0000256" key="7">
    <source>
        <dbReference type="ARBA" id="ARBA00047899"/>
    </source>
</evidence>
<dbReference type="PANTHER" id="PTHR43671:SF98">
    <property type="entry name" value="SERINE_THREONINE-PROTEIN KINASE NEK11"/>
    <property type="match status" value="1"/>
</dbReference>
<evidence type="ECO:0000256" key="5">
    <source>
        <dbReference type="ARBA" id="ARBA00022777"/>
    </source>
</evidence>
<dbReference type="InterPro" id="IPR008271">
    <property type="entry name" value="Ser/Thr_kinase_AS"/>
</dbReference>
<evidence type="ECO:0000259" key="10">
    <source>
        <dbReference type="PROSITE" id="PS50011"/>
    </source>
</evidence>
<dbReference type="RefSeq" id="XP_047760285.1">
    <property type="nucleotide sequence ID" value="XM_047903422.1"/>
</dbReference>
<dbReference type="InterPro" id="IPR050660">
    <property type="entry name" value="NEK_Ser/Thr_kinase"/>
</dbReference>
<dbReference type="GO" id="GO:0005524">
    <property type="term" value="F:ATP binding"/>
    <property type="evidence" value="ECO:0007669"/>
    <property type="project" value="UniProtKB-KW"/>
</dbReference>
<protein>
    <recommendedName>
        <fullName evidence="1">non-specific serine/threonine protein kinase</fullName>
        <ecNumber evidence="1">2.7.11.1</ecNumber>
    </recommendedName>
</protein>
<evidence type="ECO:0000313" key="11">
    <source>
        <dbReference type="EMBL" id="UJO15919.1"/>
    </source>
</evidence>
<evidence type="ECO:0000256" key="3">
    <source>
        <dbReference type="ARBA" id="ARBA00022679"/>
    </source>
</evidence>
<proteinExistence type="predicted"/>
<organism evidence="11 12">
    <name type="scientific">Passalora fulva</name>
    <name type="common">Tomato leaf mold</name>
    <name type="synonym">Cladosporium fulvum</name>
    <dbReference type="NCBI Taxonomy" id="5499"/>
    <lineage>
        <taxon>Eukaryota</taxon>
        <taxon>Fungi</taxon>
        <taxon>Dikarya</taxon>
        <taxon>Ascomycota</taxon>
        <taxon>Pezizomycotina</taxon>
        <taxon>Dothideomycetes</taxon>
        <taxon>Dothideomycetidae</taxon>
        <taxon>Mycosphaerellales</taxon>
        <taxon>Mycosphaerellaceae</taxon>
        <taxon>Fulvia</taxon>
    </lineage>
</organism>
<keyword evidence="2" id="KW-0723">Serine/threonine-protein kinase</keyword>
<dbReference type="EC" id="2.7.11.1" evidence="1"/>